<dbReference type="OrthoDB" id="1466801at2759"/>
<dbReference type="AlphaFoldDB" id="A0A8X7ZS99"/>
<protein>
    <submittedName>
        <fullName evidence="2">Uncharacterized protein</fullName>
    </submittedName>
</protein>
<reference evidence="2" key="1">
    <citation type="journal article" date="2020" name="bioRxiv">
        <title>Hybrid origin of Populus tomentosa Carr. identified through genome sequencing and phylogenomic analysis.</title>
        <authorList>
            <person name="An X."/>
            <person name="Gao K."/>
            <person name="Chen Z."/>
            <person name="Li J."/>
            <person name="Yang X."/>
            <person name="Yang X."/>
            <person name="Zhou J."/>
            <person name="Guo T."/>
            <person name="Zhao T."/>
            <person name="Huang S."/>
            <person name="Miao D."/>
            <person name="Khan W.U."/>
            <person name="Rao P."/>
            <person name="Ye M."/>
            <person name="Lei B."/>
            <person name="Liao W."/>
            <person name="Wang J."/>
            <person name="Ji L."/>
            <person name="Li Y."/>
            <person name="Guo B."/>
            <person name="Mustafa N.S."/>
            <person name="Li S."/>
            <person name="Yun Q."/>
            <person name="Keller S.R."/>
            <person name="Mao J."/>
            <person name="Zhang R."/>
            <person name="Strauss S.H."/>
        </authorList>
    </citation>
    <scope>NUCLEOTIDE SEQUENCE</scope>
    <source>
        <strain evidence="2">GM15</strain>
        <tissue evidence="2">Leaf</tissue>
    </source>
</reference>
<evidence type="ECO:0000313" key="2">
    <source>
        <dbReference type="EMBL" id="KAG6773202.1"/>
    </source>
</evidence>
<evidence type="ECO:0000256" key="1">
    <source>
        <dbReference type="SAM" id="SignalP"/>
    </source>
</evidence>
<sequence>MAVLLSLSDFLGCVSILSLAISCAEFEGSPFLDIVTGTQTLSTHSNVLKIIGCCLATEHPILVYEFVGGITEKFDAFSIDRVYDPAISREEISRSNNCKLLQNLLLVA</sequence>
<organism evidence="2 3">
    <name type="scientific">Populus tomentosa</name>
    <name type="common">Chinese white poplar</name>
    <dbReference type="NCBI Taxonomy" id="118781"/>
    <lineage>
        <taxon>Eukaryota</taxon>
        <taxon>Viridiplantae</taxon>
        <taxon>Streptophyta</taxon>
        <taxon>Embryophyta</taxon>
        <taxon>Tracheophyta</taxon>
        <taxon>Spermatophyta</taxon>
        <taxon>Magnoliopsida</taxon>
        <taxon>eudicotyledons</taxon>
        <taxon>Gunneridae</taxon>
        <taxon>Pentapetalae</taxon>
        <taxon>rosids</taxon>
        <taxon>fabids</taxon>
        <taxon>Malpighiales</taxon>
        <taxon>Salicaceae</taxon>
        <taxon>Saliceae</taxon>
        <taxon>Populus</taxon>
    </lineage>
</organism>
<dbReference type="EMBL" id="JAAWWB010000010">
    <property type="protein sequence ID" value="KAG6773202.1"/>
    <property type="molecule type" value="Genomic_DNA"/>
</dbReference>
<proteinExistence type="predicted"/>
<accession>A0A8X7ZS99</accession>
<keyword evidence="1" id="KW-0732">Signal</keyword>
<dbReference type="Proteomes" id="UP000886885">
    <property type="component" value="Chromosome 5D"/>
</dbReference>
<gene>
    <name evidence="2" type="ORF">POTOM_020463</name>
</gene>
<feature type="chain" id="PRO_5036487280" evidence="1">
    <location>
        <begin position="21"/>
        <end position="108"/>
    </location>
</feature>
<comment type="caution">
    <text evidence="2">The sequence shown here is derived from an EMBL/GenBank/DDBJ whole genome shotgun (WGS) entry which is preliminary data.</text>
</comment>
<evidence type="ECO:0000313" key="3">
    <source>
        <dbReference type="Proteomes" id="UP000886885"/>
    </source>
</evidence>
<name>A0A8X7ZS99_POPTO</name>
<feature type="signal peptide" evidence="1">
    <location>
        <begin position="1"/>
        <end position="20"/>
    </location>
</feature>
<keyword evidence="3" id="KW-1185">Reference proteome</keyword>